<dbReference type="AlphaFoldDB" id="A0A6M0Q376"/>
<keyword evidence="3 9" id="KW-0812">Transmembrane</keyword>
<protein>
    <submittedName>
        <fullName evidence="12">Methyl-accepting chemotaxis protein</fullName>
    </submittedName>
</protein>
<dbReference type="PANTHER" id="PTHR32089">
    <property type="entry name" value="METHYL-ACCEPTING CHEMOTAXIS PROTEIN MCPB"/>
    <property type="match status" value="1"/>
</dbReference>
<dbReference type="InterPro" id="IPR004090">
    <property type="entry name" value="Chemotax_Me-accpt_rcpt"/>
</dbReference>
<dbReference type="CDD" id="cd06225">
    <property type="entry name" value="HAMP"/>
    <property type="match status" value="1"/>
</dbReference>
<evidence type="ECO:0000313" key="13">
    <source>
        <dbReference type="Proteomes" id="UP000481043"/>
    </source>
</evidence>
<evidence type="ECO:0000256" key="8">
    <source>
        <dbReference type="PROSITE-ProRule" id="PRU00284"/>
    </source>
</evidence>
<feature type="transmembrane region" description="Helical" evidence="9">
    <location>
        <begin position="185"/>
        <end position="204"/>
    </location>
</feature>
<dbReference type="CDD" id="cd11386">
    <property type="entry name" value="MCP_signal"/>
    <property type="match status" value="1"/>
</dbReference>
<organism evidence="12 13">
    <name type="scientific">Bacillus mesophilus</name>
    <dbReference type="NCBI Taxonomy" id="1808955"/>
    <lineage>
        <taxon>Bacteria</taxon>
        <taxon>Bacillati</taxon>
        <taxon>Bacillota</taxon>
        <taxon>Bacilli</taxon>
        <taxon>Bacillales</taxon>
        <taxon>Bacillaceae</taxon>
        <taxon>Bacillus</taxon>
    </lineage>
</organism>
<dbReference type="GO" id="GO:0006935">
    <property type="term" value="P:chemotaxis"/>
    <property type="evidence" value="ECO:0007669"/>
    <property type="project" value="InterPro"/>
</dbReference>
<name>A0A6M0Q376_9BACI</name>
<accession>A0A6M0Q376</accession>
<keyword evidence="2" id="KW-1003">Cell membrane</keyword>
<evidence type="ECO:0000256" key="6">
    <source>
        <dbReference type="ARBA" id="ARBA00023224"/>
    </source>
</evidence>
<evidence type="ECO:0000256" key="3">
    <source>
        <dbReference type="ARBA" id="ARBA00022692"/>
    </source>
</evidence>
<evidence type="ECO:0000313" key="12">
    <source>
        <dbReference type="EMBL" id="NEY70831.1"/>
    </source>
</evidence>
<dbReference type="PROSITE" id="PS50885">
    <property type="entry name" value="HAMP"/>
    <property type="match status" value="1"/>
</dbReference>
<evidence type="ECO:0000256" key="7">
    <source>
        <dbReference type="ARBA" id="ARBA00029447"/>
    </source>
</evidence>
<dbReference type="PRINTS" id="PR00260">
    <property type="entry name" value="CHEMTRNSDUCR"/>
</dbReference>
<dbReference type="PANTHER" id="PTHR32089:SF112">
    <property type="entry name" value="LYSOZYME-LIKE PROTEIN-RELATED"/>
    <property type="match status" value="1"/>
</dbReference>
<evidence type="ECO:0000256" key="1">
    <source>
        <dbReference type="ARBA" id="ARBA00004651"/>
    </source>
</evidence>
<feature type="domain" description="HAMP" evidence="11">
    <location>
        <begin position="205"/>
        <end position="258"/>
    </location>
</feature>
<dbReference type="Pfam" id="PF17202">
    <property type="entry name" value="sCache_3_3"/>
    <property type="match status" value="1"/>
</dbReference>
<gene>
    <name evidence="12" type="ORF">G4D63_03650</name>
</gene>
<dbReference type="PROSITE" id="PS50111">
    <property type="entry name" value="CHEMOTAXIS_TRANSDUC_2"/>
    <property type="match status" value="1"/>
</dbReference>
<proteinExistence type="inferred from homology"/>
<evidence type="ECO:0000256" key="2">
    <source>
        <dbReference type="ARBA" id="ARBA00022475"/>
    </source>
</evidence>
<dbReference type="InterPro" id="IPR003660">
    <property type="entry name" value="HAMP_dom"/>
</dbReference>
<feature type="domain" description="Methyl-accepting transducer" evidence="10">
    <location>
        <begin position="277"/>
        <end position="534"/>
    </location>
</feature>
<dbReference type="SMART" id="SM00304">
    <property type="entry name" value="HAMP"/>
    <property type="match status" value="1"/>
</dbReference>
<reference evidence="12 13" key="1">
    <citation type="submission" date="2020-02" db="EMBL/GenBank/DDBJ databases">
        <title>Bacillus aquiflavi sp. nov., isolated from yellow water of strong flavor Chinese baijiu in Yibin region of China.</title>
        <authorList>
            <person name="Xie J."/>
        </authorList>
    </citation>
    <scope>NUCLEOTIDE SEQUENCE [LARGE SCALE GENOMIC DNA]</scope>
    <source>
        <strain evidence="12 13">SA4</strain>
    </source>
</reference>
<sequence>MRLGIKLKFTLAFIVLFIIATSVLIFNSVKTLDNEIVNVAEDNLIKDLELAKGLLDNSYPGEWSIKDGELYKGTTVLNDNFELVDEIGDLTGNAVTIFQNDTRVATTVKKEDGNRAVGTQVSEEVAAHTLKGGDIYVGEAVVVGKNLVTIYEPIKDNSGTTIGMLFVGHSADQYHTISSNFRTELILFAVIEVIIMAAIILFFVQHQVKPLLQVTSVAKEVANGNLGVDPLKTNLKDEVGELSSSINQMVDNLKELISTVISTSEQVAATSEELAASADVTGEMSSQISKTTNSIATGTTRQSEEIQLILEKMEKAVGQISTGKKAVEDTLLNANQSTQEANNGNDAINEAIQHLSKVTHTVEFATDSIQKLGKRSEEIGGIITVITEISNQTNLLALNAAIEAARAGEHGKGFAVVASEVRKLAEQSNKAASQITQLIEDIQSETKVTVNTMETNLESVKEQVSMIQKGGQSLGKIVQNVKNTESSVQHMEQVFEQINDHITGVLDSTQQMNTIIEEAAAFSEEAAASTEQQTATIQEVAASANDLAKTAEELQGKLKVFKL</sequence>
<evidence type="ECO:0000256" key="5">
    <source>
        <dbReference type="ARBA" id="ARBA00023136"/>
    </source>
</evidence>
<evidence type="ECO:0000256" key="9">
    <source>
        <dbReference type="SAM" id="Phobius"/>
    </source>
</evidence>
<dbReference type="InterPro" id="IPR033463">
    <property type="entry name" value="sCache_3"/>
</dbReference>
<dbReference type="GO" id="GO:0007165">
    <property type="term" value="P:signal transduction"/>
    <property type="evidence" value="ECO:0007669"/>
    <property type="project" value="UniProtKB-KW"/>
</dbReference>
<keyword evidence="5 9" id="KW-0472">Membrane</keyword>
<dbReference type="InterPro" id="IPR004089">
    <property type="entry name" value="MCPsignal_dom"/>
</dbReference>
<dbReference type="EMBL" id="JAAIWM010000001">
    <property type="protein sequence ID" value="NEY70831.1"/>
    <property type="molecule type" value="Genomic_DNA"/>
</dbReference>
<comment type="caution">
    <text evidence="12">The sequence shown here is derived from an EMBL/GenBank/DDBJ whole genome shotgun (WGS) entry which is preliminary data.</text>
</comment>
<evidence type="ECO:0000256" key="4">
    <source>
        <dbReference type="ARBA" id="ARBA00022989"/>
    </source>
</evidence>
<dbReference type="SMART" id="SM00283">
    <property type="entry name" value="MA"/>
    <property type="match status" value="1"/>
</dbReference>
<dbReference type="Pfam" id="PF00015">
    <property type="entry name" value="MCPsignal"/>
    <property type="match status" value="1"/>
</dbReference>
<dbReference type="Gene3D" id="6.10.340.10">
    <property type="match status" value="1"/>
</dbReference>
<comment type="subcellular location">
    <subcellularLocation>
        <location evidence="1">Cell membrane</location>
        <topology evidence="1">Multi-pass membrane protein</topology>
    </subcellularLocation>
</comment>
<keyword evidence="13" id="KW-1185">Reference proteome</keyword>
<dbReference type="InterPro" id="IPR029151">
    <property type="entry name" value="Sensor-like_sf"/>
</dbReference>
<comment type="similarity">
    <text evidence="7">Belongs to the methyl-accepting chemotaxis (MCP) protein family.</text>
</comment>
<dbReference type="SUPFAM" id="SSF103190">
    <property type="entry name" value="Sensory domain-like"/>
    <property type="match status" value="1"/>
</dbReference>
<keyword evidence="4 9" id="KW-1133">Transmembrane helix</keyword>
<keyword evidence="6 8" id="KW-0807">Transducer</keyword>
<evidence type="ECO:0000259" key="11">
    <source>
        <dbReference type="PROSITE" id="PS50885"/>
    </source>
</evidence>
<dbReference type="GO" id="GO:0005886">
    <property type="term" value="C:plasma membrane"/>
    <property type="evidence" value="ECO:0007669"/>
    <property type="project" value="UniProtKB-SubCell"/>
</dbReference>
<dbReference type="GO" id="GO:0004888">
    <property type="term" value="F:transmembrane signaling receptor activity"/>
    <property type="evidence" value="ECO:0007669"/>
    <property type="project" value="InterPro"/>
</dbReference>
<dbReference type="Gene3D" id="1.10.287.950">
    <property type="entry name" value="Methyl-accepting chemotaxis protein"/>
    <property type="match status" value="1"/>
</dbReference>
<evidence type="ECO:0000259" key="10">
    <source>
        <dbReference type="PROSITE" id="PS50111"/>
    </source>
</evidence>
<feature type="transmembrane region" description="Helical" evidence="9">
    <location>
        <begin position="7"/>
        <end position="26"/>
    </location>
</feature>
<dbReference type="SUPFAM" id="SSF58104">
    <property type="entry name" value="Methyl-accepting chemotaxis protein (MCP) signaling domain"/>
    <property type="match status" value="1"/>
</dbReference>
<dbReference type="Pfam" id="PF00672">
    <property type="entry name" value="HAMP"/>
    <property type="match status" value="1"/>
</dbReference>
<dbReference type="Proteomes" id="UP000481043">
    <property type="component" value="Unassembled WGS sequence"/>
</dbReference>